<reference evidence="2" key="1">
    <citation type="submission" date="2014-12" db="EMBL/GenBank/DDBJ databases">
        <title>Insight into the proteome of Arion vulgaris.</title>
        <authorList>
            <person name="Aradska J."/>
            <person name="Bulat T."/>
            <person name="Smidak R."/>
            <person name="Sarate P."/>
            <person name="Gangsoo J."/>
            <person name="Sialana F."/>
            <person name="Bilban M."/>
            <person name="Lubec G."/>
        </authorList>
    </citation>
    <scope>NUCLEOTIDE SEQUENCE</scope>
    <source>
        <tissue evidence="2">Skin</tissue>
    </source>
</reference>
<feature type="non-terminal residue" evidence="2">
    <location>
        <position position="100"/>
    </location>
</feature>
<name>A0A0B6YIQ6_9EUPU</name>
<sequence length="100" mass="11379">VQYTFDYVFLDDLKKEQQKLKHELQEADGVQIEDAVTPKSRAGANRKRPHPEEPNLSPISSKHKKRKIDVVSPPVTPLGAETSFDAYYANHRSSVIEQHP</sequence>
<evidence type="ECO:0000256" key="1">
    <source>
        <dbReference type="SAM" id="MobiDB-lite"/>
    </source>
</evidence>
<dbReference type="AlphaFoldDB" id="A0A0B6YIQ6"/>
<dbReference type="EMBL" id="HACG01009243">
    <property type="protein sequence ID" value="CEK56108.1"/>
    <property type="molecule type" value="Transcribed_RNA"/>
</dbReference>
<protein>
    <submittedName>
        <fullName evidence="2">Uncharacterized protein</fullName>
    </submittedName>
</protein>
<evidence type="ECO:0000313" key="2">
    <source>
        <dbReference type="EMBL" id="CEK56108.1"/>
    </source>
</evidence>
<organism evidence="2">
    <name type="scientific">Arion vulgaris</name>
    <dbReference type="NCBI Taxonomy" id="1028688"/>
    <lineage>
        <taxon>Eukaryota</taxon>
        <taxon>Metazoa</taxon>
        <taxon>Spiralia</taxon>
        <taxon>Lophotrochozoa</taxon>
        <taxon>Mollusca</taxon>
        <taxon>Gastropoda</taxon>
        <taxon>Heterobranchia</taxon>
        <taxon>Euthyneura</taxon>
        <taxon>Panpulmonata</taxon>
        <taxon>Eupulmonata</taxon>
        <taxon>Stylommatophora</taxon>
        <taxon>Helicina</taxon>
        <taxon>Arionoidea</taxon>
        <taxon>Arionidae</taxon>
        <taxon>Arion</taxon>
    </lineage>
</organism>
<accession>A0A0B6YIQ6</accession>
<feature type="non-terminal residue" evidence="2">
    <location>
        <position position="1"/>
    </location>
</feature>
<feature type="region of interest" description="Disordered" evidence="1">
    <location>
        <begin position="31"/>
        <end position="75"/>
    </location>
</feature>
<proteinExistence type="predicted"/>
<gene>
    <name evidence="2" type="primary">ORF26814</name>
</gene>